<dbReference type="GO" id="GO:0005179">
    <property type="term" value="F:hormone activity"/>
    <property type="evidence" value="ECO:0007669"/>
    <property type="project" value="UniProtKB-KW"/>
</dbReference>
<evidence type="ECO:0008006" key="10">
    <source>
        <dbReference type="Google" id="ProtNLM"/>
    </source>
</evidence>
<comment type="similarity">
    <text evidence="2">Belongs to the EPO/TPO family.</text>
</comment>
<dbReference type="InterPro" id="IPR003978">
    <property type="entry name" value="Thrombopoietin"/>
</dbReference>
<evidence type="ECO:0000256" key="3">
    <source>
        <dbReference type="ARBA" id="ARBA00022525"/>
    </source>
</evidence>
<dbReference type="SUPFAM" id="SSF47266">
    <property type="entry name" value="4-helical cytokines"/>
    <property type="match status" value="1"/>
</dbReference>
<evidence type="ECO:0000313" key="9">
    <source>
        <dbReference type="Proteomes" id="UP001501920"/>
    </source>
</evidence>
<reference evidence="8" key="3">
    <citation type="submission" date="2025-09" db="UniProtKB">
        <authorList>
            <consortium name="Ensembl"/>
        </authorList>
    </citation>
    <scope>IDENTIFICATION</scope>
</reference>
<dbReference type="AlphaFoldDB" id="A0AAR2JB89"/>
<evidence type="ECO:0000256" key="1">
    <source>
        <dbReference type="ARBA" id="ARBA00004613"/>
    </source>
</evidence>
<gene>
    <name evidence="8" type="primary">THPO</name>
</gene>
<evidence type="ECO:0000256" key="2">
    <source>
        <dbReference type="ARBA" id="ARBA00005782"/>
    </source>
</evidence>
<dbReference type="GO" id="GO:0005125">
    <property type="term" value="F:cytokine activity"/>
    <property type="evidence" value="ECO:0007669"/>
    <property type="project" value="InterPro"/>
</dbReference>
<dbReference type="PANTHER" id="PTHR10560">
    <property type="entry name" value="THROMBOPOIETIN"/>
    <property type="match status" value="1"/>
</dbReference>
<accession>A0AAR2JB89</accession>
<dbReference type="Ensembl" id="ENSPNAT00000074267.1">
    <property type="protein sequence ID" value="ENSPNAP00000049215.1"/>
    <property type="gene ID" value="ENSPNAG00000036340.1"/>
</dbReference>
<keyword evidence="4" id="KW-0372">Hormone</keyword>
<keyword evidence="5 7" id="KW-0732">Signal</keyword>
<evidence type="ECO:0000256" key="5">
    <source>
        <dbReference type="ARBA" id="ARBA00022729"/>
    </source>
</evidence>
<evidence type="ECO:0000256" key="6">
    <source>
        <dbReference type="ARBA" id="ARBA00023157"/>
    </source>
</evidence>
<protein>
    <recommendedName>
        <fullName evidence="10">Thrombopoietin</fullName>
    </recommendedName>
</protein>
<comment type="subcellular location">
    <subcellularLocation>
        <location evidence="1">Secreted</location>
    </subcellularLocation>
</comment>
<name>A0AAR2JB89_PYGNA</name>
<dbReference type="GeneID" id="119261575"/>
<dbReference type="PANTHER" id="PTHR10560:SF0">
    <property type="entry name" value="THROMBOPOIETIN"/>
    <property type="match status" value="1"/>
</dbReference>
<sequence length="178" mass="19795">MDLSKVLLVLLSVVVSELSEVQAKPLDFVCDSEARRVMNKVKELEEDMVDCGAAASLPAPIRLPCIRVHKATWAKKPVRQRQAEVLLSLGSLVQDVRRAQAQSQPSCGLNLLERLERSISNYQHVLTQLHSEQRESESAQDPVCLGQNSQDFGVILRHLDRLISGKLELLVTDMAQAC</sequence>
<proteinExistence type="inferred from homology"/>
<feature type="signal peptide" evidence="7">
    <location>
        <begin position="1"/>
        <end position="23"/>
    </location>
</feature>
<reference evidence="8 9" key="1">
    <citation type="submission" date="2020-10" db="EMBL/GenBank/DDBJ databases">
        <title>Pygocentrus nattereri (red-bellied piranha) genome, fPygNat1, primary haplotype.</title>
        <authorList>
            <person name="Myers G."/>
            <person name="Meyer A."/>
            <person name="Karagic N."/>
            <person name="Pippel M."/>
            <person name="Winkler S."/>
            <person name="Tracey A."/>
            <person name="Wood J."/>
            <person name="Formenti G."/>
            <person name="Howe K."/>
            <person name="Fedrigo O."/>
            <person name="Jarvis E.D."/>
        </authorList>
    </citation>
    <scope>NUCLEOTIDE SEQUENCE [LARGE SCALE GENOMIC DNA]</scope>
</reference>
<dbReference type="InterPro" id="IPR009079">
    <property type="entry name" value="4_helix_cytokine-like_core"/>
</dbReference>
<dbReference type="InterPro" id="IPR001323">
    <property type="entry name" value="EPO_TPO"/>
</dbReference>
<dbReference type="GO" id="GO:0008283">
    <property type="term" value="P:cell population proliferation"/>
    <property type="evidence" value="ECO:0007669"/>
    <property type="project" value="InterPro"/>
</dbReference>
<dbReference type="RefSeq" id="XP_037386767.1">
    <property type="nucleotide sequence ID" value="XM_037530870.1"/>
</dbReference>
<keyword evidence="9" id="KW-1185">Reference proteome</keyword>
<dbReference type="Pfam" id="PF00758">
    <property type="entry name" value="EPO_TPO"/>
    <property type="match status" value="1"/>
</dbReference>
<dbReference type="GO" id="GO:0005576">
    <property type="term" value="C:extracellular region"/>
    <property type="evidence" value="ECO:0007669"/>
    <property type="project" value="UniProtKB-SubCell"/>
</dbReference>
<organism evidence="8 9">
    <name type="scientific">Pygocentrus nattereri</name>
    <name type="common">Red-bellied piranha</name>
    <dbReference type="NCBI Taxonomy" id="42514"/>
    <lineage>
        <taxon>Eukaryota</taxon>
        <taxon>Metazoa</taxon>
        <taxon>Chordata</taxon>
        <taxon>Craniata</taxon>
        <taxon>Vertebrata</taxon>
        <taxon>Euteleostomi</taxon>
        <taxon>Actinopterygii</taxon>
        <taxon>Neopterygii</taxon>
        <taxon>Teleostei</taxon>
        <taxon>Ostariophysi</taxon>
        <taxon>Characiformes</taxon>
        <taxon>Characoidei</taxon>
        <taxon>Pygocentrus</taxon>
    </lineage>
</organism>
<keyword evidence="6" id="KW-1015">Disulfide bond</keyword>
<dbReference type="Gene3D" id="1.20.1250.10">
    <property type="match status" value="1"/>
</dbReference>
<evidence type="ECO:0000256" key="4">
    <source>
        <dbReference type="ARBA" id="ARBA00022702"/>
    </source>
</evidence>
<evidence type="ECO:0000313" key="8">
    <source>
        <dbReference type="Ensembl" id="ENSPNAP00000049215.1"/>
    </source>
</evidence>
<dbReference type="Proteomes" id="UP001501920">
    <property type="component" value="Chromosome 19"/>
</dbReference>
<dbReference type="GeneTree" id="ENSGT00390000006294"/>
<reference evidence="8" key="2">
    <citation type="submission" date="2025-08" db="UniProtKB">
        <authorList>
            <consortium name="Ensembl"/>
        </authorList>
    </citation>
    <scope>IDENTIFICATION</scope>
</reference>
<keyword evidence="3" id="KW-0964">Secreted</keyword>
<evidence type="ECO:0000256" key="7">
    <source>
        <dbReference type="SAM" id="SignalP"/>
    </source>
</evidence>
<feature type="chain" id="PRO_5043534888" description="Thrombopoietin" evidence="7">
    <location>
        <begin position="24"/>
        <end position="178"/>
    </location>
</feature>